<sequence length="224" mass="24090">MDKFERFWIGCGDIHGDPRRLAEIPGVAGAEGIILSGDLTTNGGLKVAREVIETVRGSNPRIYAQIGNMDAHAVTDWLEERDMNIHARVRELAPGAGIIGVGCSSPTPFRTPCEVPDSQLAAWLDAAHSAMPDWAALLLVSHDPPYGTSADELPGGMHVGSRAVRAFIERVQPDVCLCGHIHEARTEDMIGRTRIVNPGMLAHGGYAVIGLVDGRFTAKLRVLD</sequence>
<dbReference type="InterPro" id="IPR029052">
    <property type="entry name" value="Metallo-depent_PP-like"/>
</dbReference>
<feature type="domain" description="Metallophosphoesterase TT1561-like" evidence="1">
    <location>
        <begin position="139"/>
        <end position="213"/>
    </location>
</feature>
<comment type="caution">
    <text evidence="2">The sequence shown here is derived from an EMBL/GenBank/DDBJ whole genome shotgun (WGS) entry which is preliminary data.</text>
</comment>
<dbReference type="Proteomes" id="UP000580856">
    <property type="component" value="Unassembled WGS sequence"/>
</dbReference>
<evidence type="ECO:0000313" key="2">
    <source>
        <dbReference type="EMBL" id="NJB69360.1"/>
    </source>
</evidence>
<organism evidence="2 3">
    <name type="scientific">Desulfobaculum xiamenense</name>
    <dbReference type="NCBI Taxonomy" id="995050"/>
    <lineage>
        <taxon>Bacteria</taxon>
        <taxon>Pseudomonadati</taxon>
        <taxon>Thermodesulfobacteriota</taxon>
        <taxon>Desulfovibrionia</taxon>
        <taxon>Desulfovibrionales</taxon>
        <taxon>Desulfovibrionaceae</taxon>
        <taxon>Desulfobaculum</taxon>
    </lineage>
</organism>
<gene>
    <name evidence="2" type="ORF">GGQ74_003062</name>
</gene>
<dbReference type="PANTHER" id="PTHR37523:SF1">
    <property type="entry name" value="CALCINEURIN-LIKE PHOSPHOESTERASE DOMAIN-CONTAINING PROTEIN"/>
    <property type="match status" value="1"/>
</dbReference>
<dbReference type="SUPFAM" id="SSF56300">
    <property type="entry name" value="Metallo-dependent phosphatases"/>
    <property type="match status" value="1"/>
</dbReference>
<dbReference type="AlphaFoldDB" id="A0A846QQU7"/>
<dbReference type="InterPro" id="IPR029461">
    <property type="entry name" value="TT1561-like"/>
</dbReference>
<keyword evidence="3" id="KW-1185">Reference proteome</keyword>
<dbReference type="RefSeq" id="WP_167942452.1">
    <property type="nucleotide sequence ID" value="NZ_JAATJA010000005.1"/>
</dbReference>
<protein>
    <recommendedName>
        <fullName evidence="1">Metallophosphoesterase TT1561-like domain-containing protein</fullName>
    </recommendedName>
</protein>
<name>A0A846QQU7_9BACT</name>
<evidence type="ECO:0000259" key="1">
    <source>
        <dbReference type="Pfam" id="PF14582"/>
    </source>
</evidence>
<dbReference type="Pfam" id="PF14582">
    <property type="entry name" value="Metallophos_3"/>
    <property type="match status" value="1"/>
</dbReference>
<reference evidence="2 3" key="1">
    <citation type="submission" date="2020-03" db="EMBL/GenBank/DDBJ databases">
        <title>Genomic Encyclopedia of Type Strains, Phase IV (KMG-IV): sequencing the most valuable type-strain genomes for metagenomic binning, comparative biology and taxonomic classification.</title>
        <authorList>
            <person name="Goeker M."/>
        </authorList>
    </citation>
    <scope>NUCLEOTIDE SEQUENCE [LARGE SCALE GENOMIC DNA]</scope>
    <source>
        <strain evidence="2 3">DSM 24233</strain>
    </source>
</reference>
<proteinExistence type="predicted"/>
<dbReference type="Gene3D" id="3.60.21.10">
    <property type="match status" value="1"/>
</dbReference>
<dbReference type="EMBL" id="JAATJA010000005">
    <property type="protein sequence ID" value="NJB69360.1"/>
    <property type="molecule type" value="Genomic_DNA"/>
</dbReference>
<accession>A0A846QQU7</accession>
<dbReference type="PANTHER" id="PTHR37523">
    <property type="entry name" value="METALLOPHOSPHOESTERASE"/>
    <property type="match status" value="1"/>
</dbReference>
<evidence type="ECO:0000313" key="3">
    <source>
        <dbReference type="Proteomes" id="UP000580856"/>
    </source>
</evidence>